<evidence type="ECO:0000313" key="4">
    <source>
        <dbReference type="Proteomes" id="UP000266489"/>
    </source>
</evidence>
<dbReference type="EMBL" id="QXIU01000178">
    <property type="protein sequence ID" value="RIE09245.1"/>
    <property type="molecule type" value="Genomic_DNA"/>
</dbReference>
<dbReference type="SUPFAM" id="SSF51905">
    <property type="entry name" value="FAD/NAD(P)-binding domain"/>
    <property type="match status" value="1"/>
</dbReference>
<sequence length="496" mass="54234">MADKKYDVIIIGAGVVGSMVARFLSRYKLDILLIEKDSDIGMGASSANTAIIHAGYDPKPGTLKAEMNVVGNQMFDQLAGELNFTFERRGDYVVAIGQEEFGKLESLRQQGLENGVPGMVILNGADVRRREPNINPEVSGALWATTGGICDPFGVVIAAAENAVVNGVTLMTDTAFQDFIMDGKRIVGIKTNRGDFMSRWVVNSAGMYSDMVMHKAGLRPEFKITPRKGEYYVFDKAEITINNVLFPVPSATSKGILVTTTVHGNTIIGPNALEIDDKEDRSITREGLDEIWQGAVNLVPSLSLRYSIAEFAGLRPGGNAPCANPDVKYNKDFIIEIPKEVEGLVNLGGIESPGLSSSPAIAVRVVELLKGAGENLEEKPDWNPIRKARPRFRDMLPIEQKLLIENDLSYGRVICRCENVTEGEIVAEIHAPIPARTYDAIKRRTWLGTGRCQGGFDTPRVVEILARELGVSPLEITKKGKGSEFLVRPTKDKEVE</sequence>
<name>A0A398D2Q9_9BACT</name>
<dbReference type="Pfam" id="PF01266">
    <property type="entry name" value="DAO"/>
    <property type="match status" value="1"/>
</dbReference>
<dbReference type="InterPro" id="IPR007419">
    <property type="entry name" value="BFD-like_2Fe2S-bd_dom"/>
</dbReference>
<dbReference type="Gene3D" id="1.10.10.1100">
    <property type="entry name" value="BFD-like [2Fe-2S]-binding domain"/>
    <property type="match status" value="1"/>
</dbReference>
<dbReference type="InterPro" id="IPR006076">
    <property type="entry name" value="FAD-dep_OxRdtase"/>
</dbReference>
<dbReference type="PANTHER" id="PTHR42720">
    <property type="entry name" value="GLYCEROL-3-PHOSPHATE DEHYDROGENASE"/>
    <property type="match status" value="1"/>
</dbReference>
<dbReference type="InterPro" id="IPR036188">
    <property type="entry name" value="FAD/NAD-bd_sf"/>
</dbReference>
<proteinExistence type="predicted"/>
<accession>A0A398D2Q9</accession>
<evidence type="ECO:0000259" key="1">
    <source>
        <dbReference type="Pfam" id="PF01266"/>
    </source>
</evidence>
<dbReference type="InterPro" id="IPR041854">
    <property type="entry name" value="BFD-like_2Fe2S-bd_dom_sf"/>
</dbReference>
<feature type="domain" description="BFD-like [2Fe-2S]-binding" evidence="2">
    <location>
        <begin position="413"/>
        <end position="466"/>
    </location>
</feature>
<protein>
    <submittedName>
        <fullName evidence="3">FAD/NAD(P)-binding oxidoreductase</fullName>
    </submittedName>
</protein>
<organism evidence="3 4">
    <name type="scientific">Candidatus Cryosericum odellii</name>
    <dbReference type="NCBI Taxonomy" id="2290917"/>
    <lineage>
        <taxon>Bacteria</taxon>
        <taxon>Pseudomonadati</taxon>
        <taxon>Caldisericota/Cryosericota group</taxon>
        <taxon>Candidatus Cryosericota</taxon>
        <taxon>Candidatus Cryosericia</taxon>
        <taxon>Candidatus Cryosericales</taxon>
        <taxon>Candidatus Cryosericaceae</taxon>
        <taxon>Candidatus Cryosericum</taxon>
    </lineage>
</organism>
<comment type="caution">
    <text evidence="3">The sequence shown here is derived from an EMBL/GenBank/DDBJ whole genome shotgun (WGS) entry which is preliminary data.</text>
</comment>
<dbReference type="SUPFAM" id="SSF54373">
    <property type="entry name" value="FAD-linked reductases, C-terminal domain"/>
    <property type="match status" value="1"/>
</dbReference>
<dbReference type="OrthoDB" id="9801699at2"/>
<evidence type="ECO:0000313" key="3">
    <source>
        <dbReference type="EMBL" id="RIE09245.1"/>
    </source>
</evidence>
<dbReference type="AlphaFoldDB" id="A0A398D2Q9"/>
<dbReference type="RefSeq" id="WP_119087886.1">
    <property type="nucleotide sequence ID" value="NZ_QXIU01000178.1"/>
</dbReference>
<dbReference type="Gene3D" id="3.30.9.10">
    <property type="entry name" value="D-Amino Acid Oxidase, subunit A, domain 2"/>
    <property type="match status" value="1"/>
</dbReference>
<dbReference type="Gene3D" id="3.50.50.60">
    <property type="entry name" value="FAD/NAD(P)-binding domain"/>
    <property type="match status" value="1"/>
</dbReference>
<dbReference type="PANTHER" id="PTHR42720:SF1">
    <property type="entry name" value="GLYCEROL 3-PHOSPHATE OXIDASE"/>
    <property type="match status" value="1"/>
</dbReference>
<feature type="domain" description="FAD dependent oxidoreductase" evidence="1">
    <location>
        <begin position="7"/>
        <end position="368"/>
    </location>
</feature>
<evidence type="ECO:0000259" key="2">
    <source>
        <dbReference type="Pfam" id="PF04324"/>
    </source>
</evidence>
<dbReference type="InterPro" id="IPR052745">
    <property type="entry name" value="G3P_Oxidase/Oxidoreductase"/>
</dbReference>
<reference evidence="3 4" key="1">
    <citation type="submission" date="2018-09" db="EMBL/GenBank/DDBJ databases">
        <title>Discovery and Ecogenomic Context for Candidatus Cryosericales, a Global Caldiserica Order Active in Thawing Permafrost.</title>
        <authorList>
            <person name="Martinez M.A."/>
            <person name="Woodcroft B.J."/>
            <person name="Ignacio Espinoza J.C."/>
            <person name="Zayed A."/>
            <person name="Singleton C.M."/>
            <person name="Boyd J."/>
            <person name="Li Y.-F."/>
            <person name="Purvine S."/>
            <person name="Maughan H."/>
            <person name="Hodgkins S.B."/>
            <person name="Anderson D."/>
            <person name="Sederholm M."/>
            <person name="Temperton B."/>
            <person name="Saleska S.R."/>
            <person name="Tyson G.W."/>
            <person name="Rich V.I."/>
        </authorList>
    </citation>
    <scope>NUCLEOTIDE SEQUENCE [LARGE SCALE GENOMIC DNA]</scope>
    <source>
        <strain evidence="3 4">SMC5</strain>
    </source>
</reference>
<gene>
    <name evidence="3" type="ORF">SMC5_07230</name>
</gene>
<dbReference type="Pfam" id="PF04324">
    <property type="entry name" value="Fer2_BFD"/>
    <property type="match status" value="1"/>
</dbReference>
<dbReference type="CDD" id="cd19946">
    <property type="entry name" value="GlpA-like_Fer2_BFD-like"/>
    <property type="match status" value="1"/>
</dbReference>
<dbReference type="Proteomes" id="UP000266489">
    <property type="component" value="Unassembled WGS sequence"/>
</dbReference>